<name>A0ABT1Z3K9_9RHOB</name>
<organism evidence="2 3">
    <name type="scientific">Pseudosulfitobacter koreensis</name>
    <dbReference type="NCBI Taxonomy" id="2968472"/>
    <lineage>
        <taxon>Bacteria</taxon>
        <taxon>Pseudomonadati</taxon>
        <taxon>Pseudomonadota</taxon>
        <taxon>Alphaproteobacteria</taxon>
        <taxon>Rhodobacterales</taxon>
        <taxon>Roseobacteraceae</taxon>
        <taxon>Pseudosulfitobacter</taxon>
    </lineage>
</organism>
<dbReference type="RefSeq" id="WP_258295497.1">
    <property type="nucleotide sequence ID" value="NZ_JANKJG010000011.1"/>
</dbReference>
<accession>A0ABT1Z3K9</accession>
<proteinExistence type="predicted"/>
<reference evidence="2" key="1">
    <citation type="submission" date="2022-07" db="EMBL/GenBank/DDBJ databases">
        <title>Pseudosulfitobacter sp. strain AP-MA-4, whole genome sequence.</title>
        <authorList>
            <person name="Jiang Y."/>
        </authorList>
    </citation>
    <scope>NUCLEOTIDE SEQUENCE</scope>
    <source>
        <strain evidence="2">AP-MA-4</strain>
    </source>
</reference>
<protein>
    <submittedName>
        <fullName evidence="2">Uncharacterized protein</fullName>
    </submittedName>
</protein>
<comment type="caution">
    <text evidence="2">The sequence shown here is derived from an EMBL/GenBank/DDBJ whole genome shotgun (WGS) entry which is preliminary data.</text>
</comment>
<gene>
    <name evidence="2" type="ORF">NTA49_14400</name>
</gene>
<evidence type="ECO:0000313" key="2">
    <source>
        <dbReference type="EMBL" id="MCR8827729.1"/>
    </source>
</evidence>
<evidence type="ECO:0000313" key="3">
    <source>
        <dbReference type="Proteomes" id="UP001165396"/>
    </source>
</evidence>
<evidence type="ECO:0000256" key="1">
    <source>
        <dbReference type="SAM" id="MobiDB-lite"/>
    </source>
</evidence>
<dbReference type="EMBL" id="JANKJG010000011">
    <property type="protein sequence ID" value="MCR8827729.1"/>
    <property type="molecule type" value="Genomic_DNA"/>
</dbReference>
<feature type="region of interest" description="Disordered" evidence="1">
    <location>
        <begin position="38"/>
        <end position="60"/>
    </location>
</feature>
<keyword evidence="3" id="KW-1185">Reference proteome</keyword>
<dbReference type="Proteomes" id="UP001165396">
    <property type="component" value="Unassembled WGS sequence"/>
</dbReference>
<sequence>MTPARQIYARGGVIGGKLRENRDTGARDLHPRMSSLQEALVTHPPDPLGPVRDCTSEART</sequence>